<protein>
    <recommendedName>
        <fullName evidence="3">Nucleoid-associated protein</fullName>
    </recommendedName>
</protein>
<reference evidence="1" key="2">
    <citation type="submission" date="2021-08" db="EMBL/GenBank/DDBJ databases">
        <authorList>
            <person name="Tani A."/>
            <person name="Ola A."/>
            <person name="Ogura Y."/>
            <person name="Katsura K."/>
            <person name="Hayashi T."/>
        </authorList>
    </citation>
    <scope>NUCLEOTIDE SEQUENCE</scope>
    <source>
        <strain evidence="1">NBRC 103626</strain>
    </source>
</reference>
<dbReference type="AlphaFoldDB" id="A0AA37HKV5"/>
<proteinExistence type="predicted"/>
<accession>A0AA37HKV5</accession>
<evidence type="ECO:0000313" key="2">
    <source>
        <dbReference type="Proteomes" id="UP001055108"/>
    </source>
</evidence>
<dbReference type="RefSeq" id="WP_238301231.1">
    <property type="nucleotide sequence ID" value="NZ_BPQM01000014.1"/>
</dbReference>
<evidence type="ECO:0008006" key="3">
    <source>
        <dbReference type="Google" id="ProtNLM"/>
    </source>
</evidence>
<dbReference type="InterPro" id="IPR007358">
    <property type="entry name" value="Nucleoid_associated_NdpA"/>
</dbReference>
<organism evidence="1 2">
    <name type="scientific">Methylobacterium gregans</name>
    <dbReference type="NCBI Taxonomy" id="374424"/>
    <lineage>
        <taxon>Bacteria</taxon>
        <taxon>Pseudomonadati</taxon>
        <taxon>Pseudomonadota</taxon>
        <taxon>Alphaproteobacteria</taxon>
        <taxon>Hyphomicrobiales</taxon>
        <taxon>Methylobacteriaceae</taxon>
        <taxon>Methylobacterium</taxon>
    </lineage>
</organism>
<gene>
    <name evidence="1" type="ORF">NBEOAGPD_0673</name>
</gene>
<sequence length="344" mass="38214">MAFLTDAEKDALSIRRMIFHVVGKDLDEPTLLPEITPLQEPAFFLARVRSALTGNLFAFRVGSGVEAALRGIAGGGDFTAGTQALARDFHTRHRSGTSNGAFLVFELGVGTDDPVYALVKYDHDEVVRYSLGAAQPRLERLQEAFVKKPEAMQKIALVRLAPGSGGHVMVRDRSKRTHISEYFEGFLNARRVNEPGDLSGKLVEAVKVAYKTHKPDLPADVQAGGVNRLYDVLRQGGQRYDPEDREPLLTALFGVLPEGASIRGTLERQLRDRGVAEESFEIDPERVQKPRKRVMETQEGVVVLYDEAHRPTRTTMPDGRERIEILTAGVLRDDVDTENRSRGR</sequence>
<keyword evidence="2" id="KW-1185">Reference proteome</keyword>
<dbReference type="Pfam" id="PF04245">
    <property type="entry name" value="NA37"/>
    <property type="match status" value="1"/>
</dbReference>
<dbReference type="Proteomes" id="UP001055108">
    <property type="component" value="Unassembled WGS sequence"/>
</dbReference>
<dbReference type="EMBL" id="BPQM01000014">
    <property type="protein sequence ID" value="GJD77468.1"/>
    <property type="molecule type" value="Genomic_DNA"/>
</dbReference>
<comment type="caution">
    <text evidence="1">The sequence shown here is derived from an EMBL/GenBank/DDBJ whole genome shotgun (WGS) entry which is preliminary data.</text>
</comment>
<evidence type="ECO:0000313" key="1">
    <source>
        <dbReference type="EMBL" id="GJD77468.1"/>
    </source>
</evidence>
<dbReference type="GO" id="GO:0009295">
    <property type="term" value="C:nucleoid"/>
    <property type="evidence" value="ECO:0007669"/>
    <property type="project" value="InterPro"/>
</dbReference>
<name>A0AA37HKV5_9HYPH</name>
<reference evidence="1" key="1">
    <citation type="journal article" date="2016" name="Front. Microbiol.">
        <title>Genome Sequence of the Piezophilic, Mesophilic Sulfate-Reducing Bacterium Desulfovibrio indicus J2T.</title>
        <authorList>
            <person name="Cao J."/>
            <person name="Maignien L."/>
            <person name="Shao Z."/>
            <person name="Alain K."/>
            <person name="Jebbar M."/>
        </authorList>
    </citation>
    <scope>NUCLEOTIDE SEQUENCE</scope>
    <source>
        <strain evidence="1">NBRC 103626</strain>
    </source>
</reference>